<keyword evidence="2" id="KW-0812">Transmembrane</keyword>
<organism evidence="3 4">
    <name type="scientific">Dokdonella koreensis DS-123</name>
    <dbReference type="NCBI Taxonomy" id="1300342"/>
    <lineage>
        <taxon>Bacteria</taxon>
        <taxon>Pseudomonadati</taxon>
        <taxon>Pseudomonadota</taxon>
        <taxon>Gammaproteobacteria</taxon>
        <taxon>Lysobacterales</taxon>
        <taxon>Rhodanobacteraceae</taxon>
        <taxon>Dokdonella</taxon>
    </lineage>
</organism>
<dbReference type="KEGG" id="dko:I596_196"/>
<feature type="transmembrane region" description="Helical" evidence="2">
    <location>
        <begin position="1395"/>
        <end position="1415"/>
    </location>
</feature>
<accession>A0A167G7Q7</accession>
<proteinExistence type="predicted"/>
<keyword evidence="2" id="KW-1133">Transmembrane helix</keyword>
<keyword evidence="4" id="KW-1185">Reference proteome</keyword>
<keyword evidence="2" id="KW-0472">Membrane</keyword>
<reference evidence="3 4" key="1">
    <citation type="submission" date="2016-04" db="EMBL/GenBank/DDBJ databases">
        <title>Complete genome sequence of Dokdonella koreensis DS-123T.</title>
        <authorList>
            <person name="Kim J.F."/>
            <person name="Lee H."/>
            <person name="Kwak M.-J."/>
        </authorList>
    </citation>
    <scope>NUCLEOTIDE SEQUENCE [LARGE SCALE GENOMIC DNA]</scope>
    <source>
        <strain evidence="3 4">DS-123</strain>
    </source>
</reference>
<feature type="region of interest" description="Disordered" evidence="1">
    <location>
        <begin position="467"/>
        <end position="497"/>
    </location>
</feature>
<evidence type="ECO:0000256" key="1">
    <source>
        <dbReference type="SAM" id="MobiDB-lite"/>
    </source>
</evidence>
<dbReference type="OrthoDB" id="5194370at2"/>
<dbReference type="EMBL" id="CP015249">
    <property type="protein sequence ID" value="ANB16235.1"/>
    <property type="molecule type" value="Genomic_DNA"/>
</dbReference>
<name>A0A167G7Q7_9GAMM</name>
<dbReference type="Proteomes" id="UP000076830">
    <property type="component" value="Chromosome"/>
</dbReference>
<evidence type="ECO:0000313" key="4">
    <source>
        <dbReference type="Proteomes" id="UP000076830"/>
    </source>
</evidence>
<evidence type="ECO:0000313" key="3">
    <source>
        <dbReference type="EMBL" id="ANB16235.1"/>
    </source>
</evidence>
<dbReference type="RefSeq" id="WP_067642874.1">
    <property type="nucleotide sequence ID" value="NZ_CP015249.1"/>
</dbReference>
<evidence type="ECO:0008006" key="5">
    <source>
        <dbReference type="Google" id="ProtNLM"/>
    </source>
</evidence>
<sequence length="1425" mass="155190">MTGFDFLAPADLAEDETRRIAHEIQRYYPQVSDPRIEAAHQLPFYPGYVLLAVRADDPGDAPPYWCVADLAAAQAWIVDPQGTAIERIDRVAPLVLSSDRQAADYVRFRLAFLHDRRHKRRFSLAGPSDQAITAIPENGGFTVQVQLFDQADLQKPRAASARIFVRPGSGIVFAQPESGWRETVEGIAPADARAVHRGVSLARVATPHFVDAWPTKWIPPARSRGGLDDTPSVEAIPEPYANLLDGFGIGEEERDRSQVIVRSIPLPFYRTFRLFETIVANADGTAQTGYCLGRLRQTGKGWEFHWLNGSSAPIHGANEAVLADGSTEIDLDPAAPQDEAGDAAGDAAGDRVAAYIRFFCWAVEGDEGPFFAPDRLHRIELTEAMPASVASAIDDSGLLERMRDTGRHPGSDTEEATFRREALLIYGSTVFRAEFAVSPSGKIGMVDDEALQAPVAPEVRSLRAPPHRVWNGATAPPPVASPPSDETPTAPPPDRVRAPRIENGAEIFEGYDFDSAPSIASLANPAHDRVFRGCRFRSGLSLQGKKLASVHFEGCIFEPIPDQPGVAVDLSGVNATGSVRFVDCQMQGSLRAVQADVGGELEVLACTLAKQVADAAFRRVPQMKAGGTESFQNVSNALVQDRCDIDFSGISVGGSLVIGAARQNAGNWIRTLVTGAITLPRARVGRDLRFSGLWCHQLIDVGSARVGQVCIFGNDGEGTIDDGTSEGCTCLDVQAIAASSLVCEEAGFSHLRLGDQAVPVAGRGYVDLSHARIGKYLRFFRAELGGRLTLRAVDIDGDVLFTQTRVGETIDLAFASIRRFFGTGSRNSAYLSEYLLRCGGDIVFSGATIGGIELSGAEIEGRFEFITGTLGCLYVLPALVLRKDGRIDVATTRMRGLAMRNVTVEDDVRLHSIRVGGLPGMLFKRFVRWLDQPDRIGIQIENSTVGGHFTTLPEHRSLAESFRLDHEELDRSIPAVRSFLDQLEDEEHGARPRTERIVGGDVLLRANRFEGSLHLRDLCVFGRLIVADSEIDIDFNLESNQPTTRGIQRGLQTQCVEADFEKILCKGDVNLTGLFVRTLLDAPKGRGSELPIWATGNGRLNLRDADIKGDLLLVQEAVGSDASASSHARVEGQLDLSAVKASKLALTGENLTNAESSVVLERAQLSRLEIIRPTPSTIDLTAIKVERWCFGHQDAASHWTDPTAKDYIDVLSKMEPVDRGVWIAVESSLRNQGLDASANEIYRAMRTQGRRHLSRVRKAFDSLSCMTLSYGTRPWRPLLPLLLCFAVLAVLFSQSENVAPTSDLIQASGGDCRSLLPPDLTLPASGPMHPAVPSCEQLTPVLLGYSWSAVDGLYLALRHTVPVIDVLSHEDWKAAHRPIALPAWTGRSTRIRMDALASLVSLYAWIAVPISLLFFGTKVFRKSRE</sequence>
<gene>
    <name evidence="3" type="ORF">I596_196</name>
</gene>
<protein>
    <recommendedName>
        <fullName evidence="5">Membrane-associated oxidoreductase</fullName>
    </recommendedName>
</protein>
<dbReference type="PATRIC" id="fig|1300342.3.peg.191"/>
<evidence type="ECO:0000256" key="2">
    <source>
        <dbReference type="SAM" id="Phobius"/>
    </source>
</evidence>